<dbReference type="OrthoDB" id="581683at2"/>
<dbReference type="Pfam" id="PF13577">
    <property type="entry name" value="SnoaL_4"/>
    <property type="match status" value="1"/>
</dbReference>
<evidence type="ECO:0000259" key="1">
    <source>
        <dbReference type="Pfam" id="PF13577"/>
    </source>
</evidence>
<accession>A0A437LZR5</accession>
<dbReference type="EMBL" id="SACN01000002">
    <property type="protein sequence ID" value="RVT90865.1"/>
    <property type="molecule type" value="Genomic_DNA"/>
</dbReference>
<dbReference type="RefSeq" id="WP_127744880.1">
    <property type="nucleotide sequence ID" value="NZ_SACN01000002.1"/>
</dbReference>
<comment type="caution">
    <text evidence="2">The sequence shown here is derived from an EMBL/GenBank/DDBJ whole genome shotgun (WGS) entry which is preliminary data.</text>
</comment>
<protein>
    <submittedName>
        <fullName evidence="2">Nuclear transport factor 2 family protein</fullName>
    </submittedName>
</protein>
<feature type="domain" description="SnoaL-like" evidence="1">
    <location>
        <begin position="7"/>
        <end position="128"/>
    </location>
</feature>
<dbReference type="InterPro" id="IPR037401">
    <property type="entry name" value="SnoaL-like"/>
</dbReference>
<evidence type="ECO:0000313" key="2">
    <source>
        <dbReference type="EMBL" id="RVT90865.1"/>
    </source>
</evidence>
<name>A0A437LZR5_9SPHN</name>
<dbReference type="AlphaFoldDB" id="A0A437LZR5"/>
<keyword evidence="3" id="KW-1185">Reference proteome</keyword>
<gene>
    <name evidence="2" type="ORF">EOD43_15085</name>
</gene>
<evidence type="ECO:0000313" key="3">
    <source>
        <dbReference type="Proteomes" id="UP000282971"/>
    </source>
</evidence>
<sequence>MPQDIQRVVDERAIEKLVLGYAHGVDTRSPESFTAQFTPDARLFGAGFEYKGADLAKIPPQLNRYVRTYHTVLNKRISVEGDSGAGEIYSLAHHLTPRDDGKHDDFVMHITYHDRYARTADGWRIAERQVVTEFTEDRIVDRKI</sequence>
<dbReference type="Proteomes" id="UP000282971">
    <property type="component" value="Unassembled WGS sequence"/>
</dbReference>
<reference evidence="2 3" key="1">
    <citation type="submission" date="2019-01" db="EMBL/GenBank/DDBJ databases">
        <authorList>
            <person name="Chen W.-M."/>
        </authorList>
    </citation>
    <scope>NUCLEOTIDE SEQUENCE [LARGE SCALE GENOMIC DNA]</scope>
    <source>
        <strain evidence="2 3">CCP-7</strain>
    </source>
</reference>
<organism evidence="2 3">
    <name type="scientific">Sphingomonas crocodyli</name>
    <dbReference type="NCBI Taxonomy" id="1979270"/>
    <lineage>
        <taxon>Bacteria</taxon>
        <taxon>Pseudomonadati</taxon>
        <taxon>Pseudomonadota</taxon>
        <taxon>Alphaproteobacteria</taxon>
        <taxon>Sphingomonadales</taxon>
        <taxon>Sphingomonadaceae</taxon>
        <taxon>Sphingomonas</taxon>
    </lineage>
</organism>
<proteinExistence type="predicted"/>
<dbReference type="Gene3D" id="3.10.450.50">
    <property type="match status" value="1"/>
</dbReference>
<dbReference type="SUPFAM" id="SSF54427">
    <property type="entry name" value="NTF2-like"/>
    <property type="match status" value="1"/>
</dbReference>
<dbReference type="InterPro" id="IPR032710">
    <property type="entry name" value="NTF2-like_dom_sf"/>
</dbReference>